<accession>A0ABW9Y822</accession>
<protein>
    <submittedName>
        <fullName evidence="7">MarR family transcriptional regulator</fullName>
    </submittedName>
</protein>
<dbReference type="Gene3D" id="3.40.50.1360">
    <property type="match status" value="1"/>
</dbReference>
<comment type="similarity">
    <text evidence="1">Belongs to the SorC transcriptional regulatory family.</text>
</comment>
<sequence>MTLHDTEPSQSDDAARAGWLYYVAGLTQDQIARELGVSRQRAQRLVSRAMAEGLIHVRIEHPIAACLELEQALSDRFGLIRARVSPGLGPGADAVRAIAPAAAQELERFLAMPDPLVIALGTGRALRGMVDAMTTMDAPQHSLVSMIGNIAPDGSASFFDVIMRIADKVRAPHYPMPMPVISSTLEEFAAFTALAPIARVRDLAARADVIFVGVGQMGDDAPLLADGFITRAELSALQARGAVGEVAGWVYDASGAYLETPGSTRNGGVPILPRMARPAIGVAAGPSKVAAIRAALGAGILNGIVTDESTARAILAQR</sequence>
<dbReference type="Proteomes" id="UP001517376">
    <property type="component" value="Unassembled WGS sequence"/>
</dbReference>
<dbReference type="InterPro" id="IPR000835">
    <property type="entry name" value="HTH_MarR-typ"/>
</dbReference>
<dbReference type="InterPro" id="IPR013324">
    <property type="entry name" value="RNA_pol_sigma_r3/r4-like"/>
</dbReference>
<dbReference type="InterPro" id="IPR036388">
    <property type="entry name" value="WH-like_DNA-bd_sf"/>
</dbReference>
<evidence type="ECO:0000313" key="7">
    <source>
        <dbReference type="EMBL" id="NBE08231.1"/>
    </source>
</evidence>
<dbReference type="Pfam" id="PF12802">
    <property type="entry name" value="MarR_2"/>
    <property type="match status" value="1"/>
</dbReference>
<keyword evidence="3" id="KW-0238">DNA-binding</keyword>
<dbReference type="SUPFAM" id="SSF88659">
    <property type="entry name" value="Sigma3 and sigma4 domains of RNA polymerase sigma factors"/>
    <property type="match status" value="1"/>
</dbReference>
<dbReference type="InterPro" id="IPR037171">
    <property type="entry name" value="NagB/RpiA_transferase-like"/>
</dbReference>
<evidence type="ECO:0000256" key="3">
    <source>
        <dbReference type="ARBA" id="ARBA00023125"/>
    </source>
</evidence>
<evidence type="ECO:0000256" key="4">
    <source>
        <dbReference type="ARBA" id="ARBA00023163"/>
    </source>
</evidence>
<dbReference type="InterPro" id="IPR051054">
    <property type="entry name" value="SorC_transcr_regulators"/>
</dbReference>
<dbReference type="InterPro" id="IPR007324">
    <property type="entry name" value="Sugar-bd_dom_put"/>
</dbReference>
<dbReference type="EMBL" id="JAAATW010000002">
    <property type="protein sequence ID" value="NBE08231.1"/>
    <property type="molecule type" value="Genomic_DNA"/>
</dbReference>
<name>A0ABW9Y822_9RHOB</name>
<evidence type="ECO:0000259" key="5">
    <source>
        <dbReference type="Pfam" id="PF04198"/>
    </source>
</evidence>
<keyword evidence="8" id="KW-1185">Reference proteome</keyword>
<dbReference type="Pfam" id="PF04198">
    <property type="entry name" value="Sugar-bind"/>
    <property type="match status" value="1"/>
</dbReference>
<feature type="domain" description="Sugar-binding" evidence="5">
    <location>
        <begin position="62"/>
        <end position="316"/>
    </location>
</feature>
<dbReference type="Gene3D" id="1.10.10.10">
    <property type="entry name" value="Winged helix-like DNA-binding domain superfamily/Winged helix DNA-binding domain"/>
    <property type="match status" value="1"/>
</dbReference>
<keyword evidence="2" id="KW-0805">Transcription regulation</keyword>
<comment type="caution">
    <text evidence="7">The sequence shown here is derived from an EMBL/GenBank/DDBJ whole genome shotgun (WGS) entry which is preliminary data.</text>
</comment>
<evidence type="ECO:0000256" key="2">
    <source>
        <dbReference type="ARBA" id="ARBA00023015"/>
    </source>
</evidence>
<evidence type="ECO:0000256" key="1">
    <source>
        <dbReference type="ARBA" id="ARBA00010466"/>
    </source>
</evidence>
<gene>
    <name evidence="7" type="ORF">GU920_11840</name>
</gene>
<dbReference type="RefSeq" id="WP_161767208.1">
    <property type="nucleotide sequence ID" value="NZ_JAAATW010000002.1"/>
</dbReference>
<evidence type="ECO:0000259" key="6">
    <source>
        <dbReference type="Pfam" id="PF12802"/>
    </source>
</evidence>
<organism evidence="7 8">
    <name type="scientific">Paragemmobacter ruber</name>
    <dbReference type="NCBI Taxonomy" id="1985673"/>
    <lineage>
        <taxon>Bacteria</taxon>
        <taxon>Pseudomonadati</taxon>
        <taxon>Pseudomonadota</taxon>
        <taxon>Alphaproteobacteria</taxon>
        <taxon>Rhodobacterales</taxon>
        <taxon>Paracoccaceae</taxon>
        <taxon>Paragemmobacter</taxon>
    </lineage>
</organism>
<evidence type="ECO:0000313" key="8">
    <source>
        <dbReference type="Proteomes" id="UP001517376"/>
    </source>
</evidence>
<dbReference type="SUPFAM" id="SSF100950">
    <property type="entry name" value="NagB/RpiA/CoA transferase-like"/>
    <property type="match status" value="1"/>
</dbReference>
<feature type="domain" description="HTH marR-type" evidence="6">
    <location>
        <begin position="19"/>
        <end position="57"/>
    </location>
</feature>
<reference evidence="8" key="1">
    <citation type="submission" date="2020-01" db="EMBL/GenBank/DDBJ databases">
        <title>Sphingomonas sp. strain CSW-10.</title>
        <authorList>
            <person name="Chen W.-M."/>
        </authorList>
    </citation>
    <scope>NUCLEOTIDE SEQUENCE [LARGE SCALE GENOMIC DNA]</scope>
    <source>
        <strain evidence="8">CCP-1</strain>
    </source>
</reference>
<keyword evidence="4" id="KW-0804">Transcription</keyword>
<proteinExistence type="inferred from homology"/>
<dbReference type="PANTHER" id="PTHR34294">
    <property type="entry name" value="TRANSCRIPTIONAL REGULATOR-RELATED"/>
    <property type="match status" value="1"/>
</dbReference>
<dbReference type="PANTHER" id="PTHR34294:SF1">
    <property type="entry name" value="TRANSCRIPTIONAL REGULATOR LSRR"/>
    <property type="match status" value="1"/>
</dbReference>